<name>A0A3M7RRN0_BRAPC</name>
<sequence>MNVKHVTNEACSTSGHKQQLKTEKLEQIPLENKLKTLESSLTRSFKPELINSVIYFIRIEYQEQGSFDSNLDKINWSKLEYFTQQLKKITHLFLLNSQMNVSSGHHRKQKHEDESLNDSNRDYSVLINDFSSPHHMSEYFYLNQILVRLIFKLFKSKLNSNEIFKYDYDVNHSQKFYNLSMILLSSLADLCFYEEIRIQVIHDANLRCLLEIFSSLTLLELEMNFKRAKKSNCVQLMEKFWSKMCRLCANICQEKANQRVKHLFSKDFMASLAKCLDQQQVVLATNANDATTESDLDLYHSLIRFINKSSEFFFWESKATVLNKLIDRFKY</sequence>
<reference evidence="1 2" key="1">
    <citation type="journal article" date="2018" name="Sci. Rep.">
        <title>Genomic signatures of local adaptation to the degree of environmental predictability in rotifers.</title>
        <authorList>
            <person name="Franch-Gras L."/>
            <person name="Hahn C."/>
            <person name="Garcia-Roger E.M."/>
            <person name="Carmona M.J."/>
            <person name="Serra M."/>
            <person name="Gomez A."/>
        </authorList>
    </citation>
    <scope>NUCLEOTIDE SEQUENCE [LARGE SCALE GENOMIC DNA]</scope>
    <source>
        <strain evidence="1">HYR1</strain>
    </source>
</reference>
<protein>
    <submittedName>
        <fullName evidence="1">Uncharacterized protein</fullName>
    </submittedName>
</protein>
<evidence type="ECO:0000313" key="2">
    <source>
        <dbReference type="Proteomes" id="UP000276133"/>
    </source>
</evidence>
<evidence type="ECO:0000313" key="1">
    <source>
        <dbReference type="EMBL" id="RNA26129.1"/>
    </source>
</evidence>
<organism evidence="1 2">
    <name type="scientific">Brachionus plicatilis</name>
    <name type="common">Marine rotifer</name>
    <name type="synonym">Brachionus muelleri</name>
    <dbReference type="NCBI Taxonomy" id="10195"/>
    <lineage>
        <taxon>Eukaryota</taxon>
        <taxon>Metazoa</taxon>
        <taxon>Spiralia</taxon>
        <taxon>Gnathifera</taxon>
        <taxon>Rotifera</taxon>
        <taxon>Eurotatoria</taxon>
        <taxon>Monogononta</taxon>
        <taxon>Pseudotrocha</taxon>
        <taxon>Ploima</taxon>
        <taxon>Brachionidae</taxon>
        <taxon>Brachionus</taxon>
    </lineage>
</organism>
<accession>A0A3M7RRN0</accession>
<keyword evidence="2" id="KW-1185">Reference proteome</keyword>
<proteinExistence type="predicted"/>
<dbReference type="Proteomes" id="UP000276133">
    <property type="component" value="Unassembled WGS sequence"/>
</dbReference>
<comment type="caution">
    <text evidence="1">The sequence shown here is derived from an EMBL/GenBank/DDBJ whole genome shotgun (WGS) entry which is preliminary data.</text>
</comment>
<dbReference type="AlphaFoldDB" id="A0A3M7RRN0"/>
<dbReference type="EMBL" id="REGN01002798">
    <property type="protein sequence ID" value="RNA26129.1"/>
    <property type="molecule type" value="Genomic_DNA"/>
</dbReference>
<gene>
    <name evidence="1" type="ORF">BpHYR1_008377</name>
</gene>